<organism evidence="1 2">
    <name type="scientific">Nesidiocoris tenuis</name>
    <dbReference type="NCBI Taxonomy" id="355587"/>
    <lineage>
        <taxon>Eukaryota</taxon>
        <taxon>Metazoa</taxon>
        <taxon>Ecdysozoa</taxon>
        <taxon>Arthropoda</taxon>
        <taxon>Hexapoda</taxon>
        <taxon>Insecta</taxon>
        <taxon>Pterygota</taxon>
        <taxon>Neoptera</taxon>
        <taxon>Paraneoptera</taxon>
        <taxon>Hemiptera</taxon>
        <taxon>Heteroptera</taxon>
        <taxon>Panheteroptera</taxon>
        <taxon>Cimicomorpha</taxon>
        <taxon>Miridae</taxon>
        <taxon>Dicyphina</taxon>
        <taxon>Nesidiocoris</taxon>
    </lineage>
</organism>
<protein>
    <submittedName>
        <fullName evidence="1">Uncharacterized protein</fullName>
    </submittedName>
</protein>
<dbReference type="Proteomes" id="UP000479000">
    <property type="component" value="Unassembled WGS sequence"/>
</dbReference>
<evidence type="ECO:0000313" key="1">
    <source>
        <dbReference type="EMBL" id="CAB0002922.1"/>
    </source>
</evidence>
<feature type="non-terminal residue" evidence="1">
    <location>
        <position position="59"/>
    </location>
</feature>
<reference evidence="1 2" key="1">
    <citation type="submission" date="2020-02" db="EMBL/GenBank/DDBJ databases">
        <authorList>
            <person name="Ferguson B K."/>
        </authorList>
    </citation>
    <scope>NUCLEOTIDE SEQUENCE [LARGE SCALE GENOMIC DNA]</scope>
</reference>
<dbReference type="EMBL" id="CADCXU010013178">
    <property type="protein sequence ID" value="CAB0002922.1"/>
    <property type="molecule type" value="Genomic_DNA"/>
</dbReference>
<accession>A0A6H5GLI2</accession>
<gene>
    <name evidence="1" type="ORF">NTEN_LOCUS8648</name>
</gene>
<dbReference type="AlphaFoldDB" id="A0A6H5GLI2"/>
<name>A0A6H5GLI2_9HEMI</name>
<sequence>MLQSNSNKDVAFCHGHLSKFLPTPTRQFQLRHFRRFKNWDIHLRKWPNPLQSRATLGIA</sequence>
<keyword evidence="2" id="KW-1185">Reference proteome</keyword>
<evidence type="ECO:0000313" key="2">
    <source>
        <dbReference type="Proteomes" id="UP000479000"/>
    </source>
</evidence>
<proteinExistence type="predicted"/>